<keyword evidence="1" id="KW-1133">Transmembrane helix</keyword>
<accession>A0ABR8WSX3</accession>
<feature type="transmembrane region" description="Helical" evidence="1">
    <location>
        <begin position="12"/>
        <end position="30"/>
    </location>
</feature>
<organism evidence="2 3">
    <name type="scientific">Brevibacterium gallinarum</name>
    <dbReference type="NCBI Taxonomy" id="2762220"/>
    <lineage>
        <taxon>Bacteria</taxon>
        <taxon>Bacillati</taxon>
        <taxon>Actinomycetota</taxon>
        <taxon>Actinomycetes</taxon>
        <taxon>Micrococcales</taxon>
        <taxon>Brevibacteriaceae</taxon>
        <taxon>Brevibacterium</taxon>
    </lineage>
</organism>
<keyword evidence="1" id="KW-0472">Membrane</keyword>
<evidence type="ECO:0000313" key="2">
    <source>
        <dbReference type="EMBL" id="MBD8019761.1"/>
    </source>
</evidence>
<dbReference type="Proteomes" id="UP000651517">
    <property type="component" value="Unassembled WGS sequence"/>
</dbReference>
<gene>
    <name evidence="2" type="ORF">H9634_03055</name>
</gene>
<protein>
    <submittedName>
        <fullName evidence="2">Alkaline shock response membrane anchor protein AmaP</fullName>
    </submittedName>
</protein>
<comment type="caution">
    <text evidence="2">The sequence shown here is derived from an EMBL/GenBank/DDBJ whole genome shotgun (WGS) entry which is preliminary data.</text>
</comment>
<keyword evidence="3" id="KW-1185">Reference proteome</keyword>
<reference evidence="2 3" key="1">
    <citation type="submission" date="2020-08" db="EMBL/GenBank/DDBJ databases">
        <title>A Genomic Blueprint of the Chicken Gut Microbiome.</title>
        <authorList>
            <person name="Gilroy R."/>
            <person name="Ravi A."/>
            <person name="Getino M."/>
            <person name="Pursley I."/>
            <person name="Horton D.L."/>
            <person name="Alikhan N.-F."/>
            <person name="Baker D."/>
            <person name="Gharbi K."/>
            <person name="Hall N."/>
            <person name="Watson M."/>
            <person name="Adriaenssens E.M."/>
            <person name="Foster-Nyarko E."/>
            <person name="Jarju S."/>
            <person name="Secka A."/>
            <person name="Antonio M."/>
            <person name="Oren A."/>
            <person name="Chaudhuri R."/>
            <person name="La Ragione R.M."/>
            <person name="Hildebrand F."/>
            <person name="Pallen M.J."/>
        </authorList>
    </citation>
    <scope>NUCLEOTIDE SEQUENCE [LARGE SCALE GENOMIC DNA]</scope>
    <source>
        <strain evidence="2 3">Re57</strain>
    </source>
</reference>
<proteinExistence type="predicted"/>
<sequence>MKKLNGAANRLWLAVIGIALVVAGALWILTGSGLGTRWFSAWPAADSSAADLDVPVSATQLPALAAAVGIGLAAIGLWWLVRQFPQSRAAKPLRMQEDARTGMTFVPSQAVADAVALDVEQLNGVDNATAVLRGSLSAPQLALQIDADERADFDELFADVRRDIIRRCAETIGAKLASCDVEINIVRSRRRARSVRIS</sequence>
<dbReference type="EMBL" id="JACSPY010000002">
    <property type="protein sequence ID" value="MBD8019761.1"/>
    <property type="molecule type" value="Genomic_DNA"/>
</dbReference>
<keyword evidence="1" id="KW-0812">Transmembrane</keyword>
<dbReference type="RefSeq" id="WP_191725315.1">
    <property type="nucleotide sequence ID" value="NZ_JACSPY010000002.1"/>
</dbReference>
<name>A0ABR8WSX3_9MICO</name>
<evidence type="ECO:0000256" key="1">
    <source>
        <dbReference type="SAM" id="Phobius"/>
    </source>
</evidence>
<evidence type="ECO:0000313" key="3">
    <source>
        <dbReference type="Proteomes" id="UP000651517"/>
    </source>
</evidence>
<feature type="transmembrane region" description="Helical" evidence="1">
    <location>
        <begin position="61"/>
        <end position="81"/>
    </location>
</feature>